<dbReference type="AlphaFoldDB" id="A0AAD1TZY7"/>
<reference evidence="1" key="1">
    <citation type="submission" date="2023-07" db="EMBL/GenBank/DDBJ databases">
        <authorList>
            <consortium name="AG Swart"/>
            <person name="Singh M."/>
            <person name="Singh A."/>
            <person name="Seah K."/>
            <person name="Emmerich C."/>
        </authorList>
    </citation>
    <scope>NUCLEOTIDE SEQUENCE</scope>
    <source>
        <strain evidence="1">DP1</strain>
    </source>
</reference>
<evidence type="ECO:0000313" key="1">
    <source>
        <dbReference type="EMBL" id="CAI2359253.1"/>
    </source>
</evidence>
<gene>
    <name evidence="1" type="ORF">ECRASSUSDP1_LOCUS539</name>
</gene>
<comment type="caution">
    <text evidence="1">The sequence shown here is derived from an EMBL/GenBank/DDBJ whole genome shotgun (WGS) entry which is preliminary data.</text>
</comment>
<proteinExistence type="predicted"/>
<sequence length="508" mass="58425">MEDPGIGEICLKYISEDPSQTSQCQVSDDLTLSESVSRRETSLAEEEVDEYKLSTESFKLSFLNEYRSAESPNGAMFSLFLRTEKDSVIFENGQVDVRKEIDFEWFQSKLSKVAKIETIDDYEDLVYGSPMECNYYINLSLKVIEEINKKLEEDIHESFVMSSSNSPLFAPMKINGCSAEFSRAEIIRTLKLVAINSEFEQIERLLLLYFLLRSSIESENNQTCEEIIKFLYNISELRRFNDAFMMMLDDIHFFGYKKREEVVHSEIEFLLSVPSTHFFKESLEVSTQVIYMGFLANLSYCSRKISYNHVHKCDIWNKPLLKETLCRLIGEDPSLLGASFKDKSRNCNSILEETAADSGFSHMAYTSLVKLTEKENLEKHDIMIVEKLEKLDEIAYTTDIKSLNLFNPDGGFPIKQRNSELEEYWNNVLEESESEVKTVTDSRYSELSSIDFKETRIDYANASSLAVNFESKGGSRYNHSLLGESAKITQQRDRVGNLACQQSCCVIF</sequence>
<dbReference type="EMBL" id="CAMPGE010000508">
    <property type="protein sequence ID" value="CAI2359253.1"/>
    <property type="molecule type" value="Genomic_DNA"/>
</dbReference>
<dbReference type="Proteomes" id="UP001295684">
    <property type="component" value="Unassembled WGS sequence"/>
</dbReference>
<accession>A0AAD1TZY7</accession>
<name>A0AAD1TZY7_EUPCR</name>
<evidence type="ECO:0000313" key="2">
    <source>
        <dbReference type="Proteomes" id="UP001295684"/>
    </source>
</evidence>
<keyword evidence="2" id="KW-1185">Reference proteome</keyword>
<protein>
    <submittedName>
        <fullName evidence="1">Uncharacterized protein</fullName>
    </submittedName>
</protein>
<organism evidence="1 2">
    <name type="scientific">Euplotes crassus</name>
    <dbReference type="NCBI Taxonomy" id="5936"/>
    <lineage>
        <taxon>Eukaryota</taxon>
        <taxon>Sar</taxon>
        <taxon>Alveolata</taxon>
        <taxon>Ciliophora</taxon>
        <taxon>Intramacronucleata</taxon>
        <taxon>Spirotrichea</taxon>
        <taxon>Hypotrichia</taxon>
        <taxon>Euplotida</taxon>
        <taxon>Euplotidae</taxon>
        <taxon>Moneuplotes</taxon>
    </lineage>
</organism>